<organism evidence="1 2">
    <name type="scientific">Sousa chinensis</name>
    <name type="common">Indo-pacific humpbacked dolphin</name>
    <name type="synonym">Steno chinensis</name>
    <dbReference type="NCBI Taxonomy" id="103600"/>
    <lineage>
        <taxon>Eukaryota</taxon>
        <taxon>Metazoa</taxon>
        <taxon>Chordata</taxon>
        <taxon>Craniata</taxon>
        <taxon>Vertebrata</taxon>
        <taxon>Euteleostomi</taxon>
        <taxon>Mammalia</taxon>
        <taxon>Eutheria</taxon>
        <taxon>Laurasiatheria</taxon>
        <taxon>Artiodactyla</taxon>
        <taxon>Whippomorpha</taxon>
        <taxon>Cetacea</taxon>
        <taxon>Odontoceti</taxon>
        <taxon>Delphinidae</taxon>
        <taxon>Sousa</taxon>
    </lineage>
</organism>
<comment type="caution">
    <text evidence="1">The sequence shown here is derived from an EMBL/GenBank/DDBJ whole genome shotgun (WGS) entry which is preliminary data.</text>
</comment>
<evidence type="ECO:0000313" key="1">
    <source>
        <dbReference type="EMBL" id="TEA36876.1"/>
    </source>
</evidence>
<sequence>MLLNVITELQKIGMTVSFSCLNYAQSSQEISVSWAVGAFWVH</sequence>
<name>A0A484GNZ6_SOUCH</name>
<reference evidence="1 2" key="1">
    <citation type="journal article" date="2018" name="Genomics">
        <title>Molecular footprints of inshore aquatic adaptation in Indo-Pacific humpback dolphin (Sousa chinensis).</title>
        <authorList>
            <person name="Ming Y."/>
            <person name="Jian J."/>
            <person name="Yu F."/>
            <person name="Yu X."/>
            <person name="Wang J."/>
            <person name="Liu W."/>
        </authorList>
    </citation>
    <scope>NUCLEOTIDE SEQUENCE [LARGE SCALE GENOMIC DNA]</scope>
    <source>
        <strain evidence="1">MY-2018</strain>
        <tissue evidence="1">Skin</tissue>
    </source>
</reference>
<dbReference type="Proteomes" id="UP000295264">
    <property type="component" value="Unassembled WGS sequence"/>
</dbReference>
<protein>
    <submittedName>
        <fullName evidence="1">Uncharacterized protein</fullName>
    </submittedName>
</protein>
<gene>
    <name evidence="1" type="ORF">DBR06_SOUSAS32310006</name>
</gene>
<evidence type="ECO:0000313" key="2">
    <source>
        <dbReference type="Proteomes" id="UP000295264"/>
    </source>
</evidence>
<proteinExistence type="predicted"/>
<accession>A0A484GNZ6</accession>
<keyword evidence="2" id="KW-1185">Reference proteome</keyword>
<dbReference type="AlphaFoldDB" id="A0A484GNZ6"/>
<feature type="non-terminal residue" evidence="1">
    <location>
        <position position="42"/>
    </location>
</feature>
<dbReference type="EMBL" id="QWLN02005732">
    <property type="protein sequence ID" value="TEA36876.1"/>
    <property type="molecule type" value="Genomic_DNA"/>
</dbReference>